<organism evidence="3 4">
    <name type="scientific">Karstenula rhodostoma CBS 690.94</name>
    <dbReference type="NCBI Taxonomy" id="1392251"/>
    <lineage>
        <taxon>Eukaryota</taxon>
        <taxon>Fungi</taxon>
        <taxon>Dikarya</taxon>
        <taxon>Ascomycota</taxon>
        <taxon>Pezizomycotina</taxon>
        <taxon>Dothideomycetes</taxon>
        <taxon>Pleosporomycetidae</taxon>
        <taxon>Pleosporales</taxon>
        <taxon>Massarineae</taxon>
        <taxon>Didymosphaeriaceae</taxon>
        <taxon>Karstenula</taxon>
    </lineage>
</organism>
<sequence length="528" mass="59387">MRKPNTTQRAPFHTTNLCSRPTTPKSGVSPLDKAMPSQKTSRLPAEHKLAPHHTIRMSSASTRVKSPWFEEYLQSFSSSPNTSSAPERTAGPGYRALWYKLKARVTNDPDTTPPSVSPAVSSGVSSILSSASSILSSAASSSVSTANYPTTPVPIEVHNITETRLNATMSDTPDPPILRLWNHWHTTLARTTPLLWAVLVLSVPIVLYAAWLVTHSRTFTAYFSARTNDARARQTFPSLWNTRDHWVLSSLISLWLHGRIPGDGIWTADNARSLRDKEDKSALQQLVRMGIYPLFIQDGGLRTTEEKKGGLGPWGRWTLRVWKQSKKRAVFEFAVPRARGWAIGEEAVENAQERERRRLDAKYIQFVSHLCLNKNLRRAARWRVAASGERLMDGQDGALRLATFGSKARPDVRVPWEMGATSRIRAFLPFKSDRNLRTGAKIDWAWANLANWLVGTRLLMGIHVPVVRIEAPDSQYIELDKEVLLIAQQSALDSDWDETFANFELRKAYRRAELNPADFLPDDFLTVD</sequence>
<evidence type="ECO:0000256" key="2">
    <source>
        <dbReference type="SAM" id="Phobius"/>
    </source>
</evidence>
<dbReference type="AlphaFoldDB" id="A0A9P4P4J9"/>
<keyword evidence="4" id="KW-1185">Reference proteome</keyword>
<feature type="region of interest" description="Disordered" evidence="1">
    <location>
        <begin position="1"/>
        <end position="49"/>
    </location>
</feature>
<comment type="caution">
    <text evidence="3">The sequence shown here is derived from an EMBL/GenBank/DDBJ whole genome shotgun (WGS) entry which is preliminary data.</text>
</comment>
<feature type="transmembrane region" description="Helical" evidence="2">
    <location>
        <begin position="194"/>
        <end position="213"/>
    </location>
</feature>
<dbReference type="OrthoDB" id="3770097at2759"/>
<protein>
    <submittedName>
        <fullName evidence="3">Uncharacterized protein</fullName>
    </submittedName>
</protein>
<dbReference type="EMBL" id="MU001513">
    <property type="protein sequence ID" value="KAF2438235.1"/>
    <property type="molecule type" value="Genomic_DNA"/>
</dbReference>
<evidence type="ECO:0000313" key="3">
    <source>
        <dbReference type="EMBL" id="KAF2438235.1"/>
    </source>
</evidence>
<name>A0A9P4P4J9_9PLEO</name>
<proteinExistence type="predicted"/>
<keyword evidence="2" id="KW-1133">Transmembrane helix</keyword>
<keyword evidence="2" id="KW-0812">Transmembrane</keyword>
<accession>A0A9P4P4J9</accession>
<evidence type="ECO:0000313" key="4">
    <source>
        <dbReference type="Proteomes" id="UP000799764"/>
    </source>
</evidence>
<feature type="compositionally biased region" description="Polar residues" evidence="1">
    <location>
        <begin position="1"/>
        <end position="26"/>
    </location>
</feature>
<keyword evidence="2" id="KW-0472">Membrane</keyword>
<evidence type="ECO:0000256" key="1">
    <source>
        <dbReference type="SAM" id="MobiDB-lite"/>
    </source>
</evidence>
<dbReference type="Proteomes" id="UP000799764">
    <property type="component" value="Unassembled WGS sequence"/>
</dbReference>
<reference evidence="3" key="1">
    <citation type="journal article" date="2020" name="Stud. Mycol.">
        <title>101 Dothideomycetes genomes: a test case for predicting lifestyles and emergence of pathogens.</title>
        <authorList>
            <person name="Haridas S."/>
            <person name="Albert R."/>
            <person name="Binder M."/>
            <person name="Bloem J."/>
            <person name="Labutti K."/>
            <person name="Salamov A."/>
            <person name="Andreopoulos B."/>
            <person name="Baker S."/>
            <person name="Barry K."/>
            <person name="Bills G."/>
            <person name="Bluhm B."/>
            <person name="Cannon C."/>
            <person name="Castanera R."/>
            <person name="Culley D."/>
            <person name="Daum C."/>
            <person name="Ezra D."/>
            <person name="Gonzalez J."/>
            <person name="Henrissat B."/>
            <person name="Kuo A."/>
            <person name="Liang C."/>
            <person name="Lipzen A."/>
            <person name="Lutzoni F."/>
            <person name="Magnuson J."/>
            <person name="Mondo S."/>
            <person name="Nolan M."/>
            <person name="Ohm R."/>
            <person name="Pangilinan J."/>
            <person name="Park H.-J."/>
            <person name="Ramirez L."/>
            <person name="Alfaro M."/>
            <person name="Sun H."/>
            <person name="Tritt A."/>
            <person name="Yoshinaga Y."/>
            <person name="Zwiers L.-H."/>
            <person name="Turgeon B."/>
            <person name="Goodwin S."/>
            <person name="Spatafora J."/>
            <person name="Crous P."/>
            <person name="Grigoriev I."/>
        </authorList>
    </citation>
    <scope>NUCLEOTIDE SEQUENCE</scope>
    <source>
        <strain evidence="3">CBS 690.94</strain>
    </source>
</reference>
<gene>
    <name evidence="3" type="ORF">P171DRAFT_449437</name>
</gene>